<dbReference type="Proteomes" id="UP000320184">
    <property type="component" value="Unassembled WGS sequence"/>
</dbReference>
<organism evidence="2 3">
    <name type="scientific">Eiseniibacteriota bacterium</name>
    <dbReference type="NCBI Taxonomy" id="2212470"/>
    <lineage>
        <taxon>Bacteria</taxon>
        <taxon>Candidatus Eiseniibacteriota</taxon>
    </lineage>
</organism>
<dbReference type="SUPFAM" id="SSF56925">
    <property type="entry name" value="OMPA-like"/>
    <property type="match status" value="1"/>
</dbReference>
<feature type="chain" id="PRO_5021937273" description="Porin family protein" evidence="1">
    <location>
        <begin position="25"/>
        <end position="160"/>
    </location>
</feature>
<dbReference type="Gene3D" id="2.40.160.20">
    <property type="match status" value="1"/>
</dbReference>
<keyword evidence="1" id="KW-0732">Signal</keyword>
<protein>
    <recommendedName>
        <fullName evidence="4">Porin family protein</fullName>
    </recommendedName>
</protein>
<accession>A0A538SE79</accession>
<gene>
    <name evidence="2" type="ORF">E6K73_09530</name>
</gene>
<evidence type="ECO:0000313" key="2">
    <source>
        <dbReference type="EMBL" id="TMQ49657.1"/>
    </source>
</evidence>
<sequence length="160" mass="17745">MTRRLWLIAYFSLGMLLPSAAARAFTLSGFGGKLGYSTPENLDGTVMIGAHMELEQSGTRLHLIPNLMYWKVNGVSDVNPNVDLYYHFVPEGLITPYLGGGLGLNMYDRERRSSNTEVGLNLFGGLRMPGPYSHYFVEGRYTASDISQFSVLGGVTFHNR</sequence>
<dbReference type="AlphaFoldDB" id="A0A538SE79"/>
<comment type="caution">
    <text evidence="2">The sequence shown here is derived from an EMBL/GenBank/DDBJ whole genome shotgun (WGS) entry which is preliminary data.</text>
</comment>
<dbReference type="InterPro" id="IPR011250">
    <property type="entry name" value="OMP/PagP_B-barrel"/>
</dbReference>
<feature type="signal peptide" evidence="1">
    <location>
        <begin position="1"/>
        <end position="24"/>
    </location>
</feature>
<evidence type="ECO:0000313" key="3">
    <source>
        <dbReference type="Proteomes" id="UP000320184"/>
    </source>
</evidence>
<name>A0A538SE79_UNCEI</name>
<evidence type="ECO:0008006" key="4">
    <source>
        <dbReference type="Google" id="ProtNLM"/>
    </source>
</evidence>
<reference evidence="2 3" key="1">
    <citation type="journal article" date="2019" name="Nat. Microbiol.">
        <title>Mediterranean grassland soil C-N compound turnover is dependent on rainfall and depth, and is mediated by genomically divergent microorganisms.</title>
        <authorList>
            <person name="Diamond S."/>
            <person name="Andeer P.F."/>
            <person name="Li Z."/>
            <person name="Crits-Christoph A."/>
            <person name="Burstein D."/>
            <person name="Anantharaman K."/>
            <person name="Lane K.R."/>
            <person name="Thomas B.C."/>
            <person name="Pan C."/>
            <person name="Northen T.R."/>
            <person name="Banfield J.F."/>
        </authorList>
    </citation>
    <scope>NUCLEOTIDE SEQUENCE [LARGE SCALE GENOMIC DNA]</scope>
    <source>
        <strain evidence="2">WS_3</strain>
    </source>
</reference>
<dbReference type="EMBL" id="VBOT01000119">
    <property type="protein sequence ID" value="TMQ49657.1"/>
    <property type="molecule type" value="Genomic_DNA"/>
</dbReference>
<proteinExistence type="predicted"/>
<evidence type="ECO:0000256" key="1">
    <source>
        <dbReference type="SAM" id="SignalP"/>
    </source>
</evidence>